<dbReference type="RefSeq" id="WP_193151154.1">
    <property type="nucleotide sequence ID" value="NZ_CP041235.1"/>
</dbReference>
<keyword evidence="2" id="KW-0378">Hydrolase</keyword>
<name>A0A7M1B286_9BACT</name>
<feature type="domain" description="Dam-replacing protein HTH" evidence="1">
    <location>
        <begin position="186"/>
        <end position="253"/>
    </location>
</feature>
<dbReference type="Gene3D" id="1.10.10.10">
    <property type="entry name" value="Winged helix-like DNA-binding domain superfamily/Winged helix DNA-binding domain"/>
    <property type="match status" value="1"/>
</dbReference>
<dbReference type="CDD" id="cd22319">
    <property type="entry name" value="DpnI-like"/>
    <property type="match status" value="1"/>
</dbReference>
<dbReference type="InterPro" id="IPR043025">
    <property type="entry name" value="DRP_PD-(D/E)XK_dom"/>
</dbReference>
<gene>
    <name evidence="2" type="ORF">FJR45_02225</name>
</gene>
<keyword evidence="2" id="KW-0255">Endonuclease</keyword>
<evidence type="ECO:0000313" key="3">
    <source>
        <dbReference type="Proteomes" id="UP000593719"/>
    </source>
</evidence>
<proteinExistence type="predicted"/>
<dbReference type="InterPro" id="IPR010324">
    <property type="entry name" value="DRP"/>
</dbReference>
<accession>A0A7M1B286</accession>
<dbReference type="AlphaFoldDB" id="A0A7M1B286"/>
<dbReference type="InterPro" id="IPR041368">
    <property type="entry name" value="DRP_C"/>
</dbReference>
<reference evidence="2 3" key="1">
    <citation type="submission" date="2019-06" db="EMBL/GenBank/DDBJ databases">
        <title>Sulfurimonas gotlandica sp. nov., a chemoautotrophic and psychrotolerant epsilonproteobacterium isolated from a pelagic redoxcline, and an emended description of the genus Sulfurimonas.</title>
        <authorList>
            <person name="Wang S."/>
            <person name="Jiang L."/>
            <person name="Shao Z."/>
        </authorList>
    </citation>
    <scope>NUCLEOTIDE SEQUENCE [LARGE SCALE GENOMIC DNA]</scope>
    <source>
        <strain evidence="2 3">S2-6</strain>
    </source>
</reference>
<protein>
    <submittedName>
        <fullName evidence="2">Restriction endonuclease</fullName>
    </submittedName>
</protein>
<dbReference type="KEGG" id="ssei:FJR45_02225"/>
<dbReference type="InterPro" id="IPR036388">
    <property type="entry name" value="WH-like_DNA-bd_sf"/>
</dbReference>
<dbReference type="Pfam" id="PF06044">
    <property type="entry name" value="DpnI"/>
    <property type="match status" value="1"/>
</dbReference>
<keyword evidence="3" id="KW-1185">Reference proteome</keyword>
<dbReference type="EMBL" id="CP041235">
    <property type="protein sequence ID" value="QOP42828.1"/>
    <property type="molecule type" value="Genomic_DNA"/>
</dbReference>
<sequence>MSLNLCSSFADGYNSNSQKIRVLTENWVHKYIYCPSCGNNIDEYENNRPVADFYCSKCKEDYELKSKKDKIGKKIVDGAYTTMIERLQSDSNPNFFFLNYDKNSFDVTNFMVIPKHFFVPEIIERRKPLSSTARRAGWVGCNILLDTIPESGKIFYIRDGKEESKDKILEDWNKTSFLKRTKDFNAKGWLLDIINCIEKLQKQDFSLQDIYQFENYLKLKYPNNNNIRAKIRQQLQILRDNKYVKFESRGKYKLR</sequence>
<dbReference type="Proteomes" id="UP000593719">
    <property type="component" value="Chromosome"/>
</dbReference>
<dbReference type="Pfam" id="PF17726">
    <property type="entry name" value="DpnI_C"/>
    <property type="match status" value="1"/>
</dbReference>
<organism evidence="2 3">
    <name type="scientific">Sulfurimonas sediminis</name>
    <dbReference type="NCBI Taxonomy" id="2590020"/>
    <lineage>
        <taxon>Bacteria</taxon>
        <taxon>Pseudomonadati</taxon>
        <taxon>Campylobacterota</taxon>
        <taxon>Epsilonproteobacteria</taxon>
        <taxon>Campylobacterales</taxon>
        <taxon>Sulfurimonadaceae</taxon>
        <taxon>Sulfurimonas</taxon>
    </lineage>
</organism>
<dbReference type="Gene3D" id="3.40.210.30">
    <property type="entry name" value="Dam replacing family, catalytic PD-(D/E)XK domain"/>
    <property type="match status" value="1"/>
</dbReference>
<dbReference type="GO" id="GO:0004519">
    <property type="term" value="F:endonuclease activity"/>
    <property type="evidence" value="ECO:0007669"/>
    <property type="project" value="UniProtKB-KW"/>
</dbReference>
<evidence type="ECO:0000259" key="1">
    <source>
        <dbReference type="Pfam" id="PF17726"/>
    </source>
</evidence>
<evidence type="ECO:0000313" key="2">
    <source>
        <dbReference type="EMBL" id="QOP42828.1"/>
    </source>
</evidence>
<dbReference type="REBASE" id="451049">
    <property type="entry name" value="SspS26ORF2225P"/>
</dbReference>
<keyword evidence="2" id="KW-0540">Nuclease</keyword>